<feature type="compositionally biased region" description="Polar residues" evidence="1">
    <location>
        <begin position="38"/>
        <end position="55"/>
    </location>
</feature>
<keyword evidence="3" id="KW-1185">Reference proteome</keyword>
<evidence type="ECO:0000313" key="2">
    <source>
        <dbReference type="EMBL" id="KAE8406786.1"/>
    </source>
</evidence>
<dbReference type="AlphaFoldDB" id="A0A5N7DK21"/>
<evidence type="ECO:0000256" key="1">
    <source>
        <dbReference type="SAM" id="MobiDB-lite"/>
    </source>
</evidence>
<proteinExistence type="predicted"/>
<dbReference type="EMBL" id="ML736752">
    <property type="protein sequence ID" value="KAE8406786.1"/>
    <property type="molecule type" value="Genomic_DNA"/>
</dbReference>
<gene>
    <name evidence="2" type="ORF">BDV37DRAFT_52901</name>
</gene>
<protein>
    <submittedName>
        <fullName evidence="2">Uncharacterized protein</fullName>
    </submittedName>
</protein>
<reference evidence="2 3" key="1">
    <citation type="submission" date="2019-04" db="EMBL/GenBank/DDBJ databases">
        <authorList>
            <consortium name="DOE Joint Genome Institute"/>
            <person name="Mondo S."/>
            <person name="Kjaerbolling I."/>
            <person name="Vesth T."/>
            <person name="Frisvad J.C."/>
            <person name="Nybo J.L."/>
            <person name="Theobald S."/>
            <person name="Kildgaard S."/>
            <person name="Isbrandt T."/>
            <person name="Kuo A."/>
            <person name="Sato A."/>
            <person name="Lyhne E.K."/>
            <person name="Kogle M.E."/>
            <person name="Wiebenga A."/>
            <person name="Kun R.S."/>
            <person name="Lubbers R.J."/>
            <person name="Makela M.R."/>
            <person name="Barry K."/>
            <person name="Chovatia M."/>
            <person name="Clum A."/>
            <person name="Daum C."/>
            <person name="Haridas S."/>
            <person name="He G."/>
            <person name="LaButti K."/>
            <person name="Lipzen A."/>
            <person name="Riley R."/>
            <person name="Salamov A."/>
            <person name="Simmons B.A."/>
            <person name="Magnuson J.K."/>
            <person name="Henrissat B."/>
            <person name="Mortensen U.H."/>
            <person name="Larsen T.O."/>
            <person name="Devries R.P."/>
            <person name="Grigoriev I.V."/>
            <person name="Machida M."/>
            <person name="Baker S.E."/>
            <person name="Andersen M.R."/>
            <person name="Cantor M.N."/>
            <person name="Hua S.X."/>
        </authorList>
    </citation>
    <scope>NUCLEOTIDE SEQUENCE [LARGE SCALE GENOMIC DNA]</scope>
    <source>
        <strain evidence="2 3">CBS 119388</strain>
    </source>
</reference>
<feature type="region of interest" description="Disordered" evidence="1">
    <location>
        <begin position="36"/>
        <end position="64"/>
    </location>
</feature>
<accession>A0A5N7DK21</accession>
<dbReference type="RefSeq" id="XP_031944105.1">
    <property type="nucleotide sequence ID" value="XM_032090831.1"/>
</dbReference>
<name>A0A5N7DK21_9EURO</name>
<organism evidence="2 3">
    <name type="scientific">Aspergillus pseudonomiae</name>
    <dbReference type="NCBI Taxonomy" id="1506151"/>
    <lineage>
        <taxon>Eukaryota</taxon>
        <taxon>Fungi</taxon>
        <taxon>Dikarya</taxon>
        <taxon>Ascomycota</taxon>
        <taxon>Pezizomycotina</taxon>
        <taxon>Eurotiomycetes</taxon>
        <taxon>Eurotiomycetidae</taxon>
        <taxon>Eurotiales</taxon>
        <taxon>Aspergillaceae</taxon>
        <taxon>Aspergillus</taxon>
        <taxon>Aspergillus subgen. Circumdati</taxon>
    </lineage>
</organism>
<dbReference type="GeneID" id="43675522"/>
<evidence type="ECO:0000313" key="3">
    <source>
        <dbReference type="Proteomes" id="UP000325579"/>
    </source>
</evidence>
<sequence>MTVGFCREPNPLSTCCTSKGPRLNCCFWEAGERGRRSQGCSANVSKNDPIQNTDPPKSRRTESGGIKGLVAGLSLHAWPERVEGRKVYLTASIQIPGKVEGEFIDAIRANALFVRPRS</sequence>
<dbReference type="Proteomes" id="UP000325579">
    <property type="component" value="Unassembled WGS sequence"/>
</dbReference>
<dbReference type="OrthoDB" id="506431at2759"/>